<sequence length="29" mass="3442">MIVEKLAKWLIAFSILFVLVGTIYMFFFT</sequence>
<organism evidence="2 3">
    <name type="scientific">Bacillus chungangensis</name>
    <dbReference type="NCBI Taxonomy" id="587633"/>
    <lineage>
        <taxon>Bacteria</taxon>
        <taxon>Bacillati</taxon>
        <taxon>Bacillota</taxon>
        <taxon>Bacilli</taxon>
        <taxon>Bacillales</taxon>
        <taxon>Bacillaceae</taxon>
        <taxon>Bacillus</taxon>
    </lineage>
</organism>
<evidence type="ECO:0000313" key="2">
    <source>
        <dbReference type="EMBL" id="MDQ0174498.1"/>
    </source>
</evidence>
<dbReference type="Proteomes" id="UP001223586">
    <property type="component" value="Unassembled WGS sequence"/>
</dbReference>
<evidence type="ECO:0000313" key="3">
    <source>
        <dbReference type="Proteomes" id="UP001223586"/>
    </source>
</evidence>
<gene>
    <name evidence="2" type="ORF">J2S08_000329</name>
</gene>
<evidence type="ECO:0000256" key="1">
    <source>
        <dbReference type="SAM" id="Phobius"/>
    </source>
</evidence>
<proteinExistence type="predicted"/>
<protein>
    <submittedName>
        <fullName evidence="2">Uncharacterized protein</fullName>
    </submittedName>
</protein>
<dbReference type="EMBL" id="JAUSTT010000001">
    <property type="protein sequence ID" value="MDQ0174498.1"/>
    <property type="molecule type" value="Genomic_DNA"/>
</dbReference>
<name>A0ABT9WMW9_9BACI</name>
<keyword evidence="1" id="KW-0812">Transmembrane</keyword>
<reference evidence="2 3" key="1">
    <citation type="submission" date="2023-07" db="EMBL/GenBank/DDBJ databases">
        <title>Genomic Encyclopedia of Type Strains, Phase IV (KMG-IV): sequencing the most valuable type-strain genomes for metagenomic binning, comparative biology and taxonomic classification.</title>
        <authorList>
            <person name="Goeker M."/>
        </authorList>
    </citation>
    <scope>NUCLEOTIDE SEQUENCE [LARGE SCALE GENOMIC DNA]</scope>
    <source>
        <strain evidence="2 3">DSM 23837</strain>
    </source>
</reference>
<keyword evidence="3" id="KW-1185">Reference proteome</keyword>
<accession>A0ABT9WMW9</accession>
<comment type="caution">
    <text evidence="2">The sequence shown here is derived from an EMBL/GenBank/DDBJ whole genome shotgun (WGS) entry which is preliminary data.</text>
</comment>
<feature type="transmembrane region" description="Helical" evidence="1">
    <location>
        <begin position="6"/>
        <end position="27"/>
    </location>
</feature>
<keyword evidence="1" id="KW-1133">Transmembrane helix</keyword>
<keyword evidence="1" id="KW-0472">Membrane</keyword>